<keyword evidence="2" id="KW-1185">Reference proteome</keyword>
<dbReference type="KEGG" id="etr:ETAE_2129"/>
<sequence>MARVAARKNPPIGGFFYVRKRGLAHHPCGGRVGKQGRD</sequence>
<name>A0AAU8P430_EDWPI</name>
<evidence type="ECO:0000313" key="1">
    <source>
        <dbReference type="EMBL" id="ACY84964.1"/>
    </source>
</evidence>
<evidence type="ECO:0000313" key="2">
    <source>
        <dbReference type="Proteomes" id="UP000002634"/>
    </source>
</evidence>
<protein>
    <submittedName>
        <fullName evidence="1">Uncharacterized protein</fullName>
    </submittedName>
</protein>
<reference evidence="1 2" key="1">
    <citation type="journal article" date="2009" name="PLoS ONE">
        <title>Genome sequence of the versatile fish pathogen Edwardsiella tarda provides insights into its adaptation to broad host ranges and intracellular niches.</title>
        <authorList>
            <person name="Wang Q."/>
            <person name="Yang M."/>
            <person name="Xiao J."/>
            <person name="Wu H."/>
            <person name="Wang X."/>
            <person name="Lv Y."/>
            <person name="Xu L."/>
            <person name="Zheng H."/>
            <person name="Wang S."/>
            <person name="Zhao G."/>
            <person name="Liu Q."/>
            <person name="Zhang Y."/>
        </authorList>
    </citation>
    <scope>NUCLEOTIDE SEQUENCE [LARGE SCALE GENOMIC DNA]</scope>
    <source>
        <strain evidence="2">EIB202 / CCTCC M208068</strain>
    </source>
</reference>
<proteinExistence type="predicted"/>
<accession>A0AAU8P430</accession>
<dbReference type="Proteomes" id="UP000002634">
    <property type="component" value="Chromosome"/>
</dbReference>
<gene>
    <name evidence="1" type="ordered locus">ETAE_2129</name>
</gene>
<organism evidence="1 2">
    <name type="scientific">Edwardsiella piscicida</name>
    <dbReference type="NCBI Taxonomy" id="1263550"/>
    <lineage>
        <taxon>Bacteria</taxon>
        <taxon>Pseudomonadati</taxon>
        <taxon>Pseudomonadota</taxon>
        <taxon>Gammaproteobacteria</taxon>
        <taxon>Enterobacterales</taxon>
        <taxon>Hafniaceae</taxon>
        <taxon>Edwardsiella</taxon>
    </lineage>
</organism>
<dbReference type="EMBL" id="CP001135">
    <property type="protein sequence ID" value="ACY84964.1"/>
    <property type="molecule type" value="Genomic_DNA"/>
</dbReference>
<dbReference type="AlphaFoldDB" id="A0AAU8P430"/>